<evidence type="ECO:0000313" key="11">
    <source>
        <dbReference type="Proteomes" id="UP000324924"/>
    </source>
</evidence>
<dbReference type="Gene3D" id="1.10.455.10">
    <property type="entry name" value="Ribosomal protein S7 domain"/>
    <property type="match status" value="1"/>
</dbReference>
<dbReference type="KEGG" id="nabu:FZC36_00395"/>
<accession>A0A5C0UGG0</accession>
<evidence type="ECO:0000259" key="9">
    <source>
        <dbReference type="Pfam" id="PF00177"/>
    </source>
</evidence>
<dbReference type="InterPro" id="IPR023798">
    <property type="entry name" value="Ribosomal_uS7_dom"/>
</dbReference>
<feature type="domain" description="Small ribosomal subunit protein uS7" evidence="9">
    <location>
        <begin position="2"/>
        <end position="149"/>
    </location>
</feature>
<evidence type="ECO:0000256" key="5">
    <source>
        <dbReference type="ARBA" id="ARBA00022980"/>
    </source>
</evidence>
<sequence>MSRKGKIQKREVRPDSKYSNKRVAMLINKVMQDGKKEIAEKIVYTAMESIAEELNVESVKVVDDVIDNLRPNEEVRQKKVAGHAYTVPFEVDEGRSIMLALRWLVENARKRTGIPMHEKLRREMKDALNSTGGAFKKKEDSHKQADANRAYQHYGAR</sequence>
<dbReference type="Pfam" id="PF00177">
    <property type="entry name" value="Ribosomal_S7"/>
    <property type="match status" value="1"/>
</dbReference>
<comment type="function">
    <text evidence="7">One of the primary rRNA binding proteins, it binds directly to 16S rRNA where it nucleates assembly of the head domain of the 30S subunit. Is located at the subunit interface close to the decoding center, probably blocks exit of the E-site tRNA.</text>
</comment>
<evidence type="ECO:0000256" key="1">
    <source>
        <dbReference type="ARBA" id="ARBA00007151"/>
    </source>
</evidence>
<dbReference type="OrthoDB" id="9807653at2"/>
<comment type="similarity">
    <text evidence="1 7">Belongs to the universal ribosomal protein uS7 family.</text>
</comment>
<dbReference type="HAMAP" id="MF_00480_B">
    <property type="entry name" value="Ribosomal_uS7_B"/>
    <property type="match status" value="1"/>
</dbReference>
<evidence type="ECO:0000256" key="8">
    <source>
        <dbReference type="SAM" id="MobiDB-lite"/>
    </source>
</evidence>
<feature type="region of interest" description="Disordered" evidence="8">
    <location>
        <begin position="128"/>
        <end position="157"/>
    </location>
</feature>
<dbReference type="PANTHER" id="PTHR11205">
    <property type="entry name" value="RIBOSOMAL PROTEIN S7"/>
    <property type="match status" value="1"/>
</dbReference>
<dbReference type="Proteomes" id="UP000324924">
    <property type="component" value="Chromosome"/>
</dbReference>
<dbReference type="SUPFAM" id="SSF47973">
    <property type="entry name" value="Ribosomal protein S7"/>
    <property type="match status" value="1"/>
</dbReference>
<keyword evidence="11" id="KW-1185">Reference proteome</keyword>
<keyword evidence="6 7" id="KW-0687">Ribonucleoprotein</keyword>
<keyword evidence="4 7" id="KW-0694">RNA-binding</keyword>
<dbReference type="PIRSF" id="PIRSF002122">
    <property type="entry name" value="RPS7p_RPS7a_RPS5e_RPS7o"/>
    <property type="match status" value="1"/>
</dbReference>
<keyword evidence="3 7" id="KW-0699">rRNA-binding</keyword>
<dbReference type="GO" id="GO:0000049">
    <property type="term" value="F:tRNA binding"/>
    <property type="evidence" value="ECO:0007669"/>
    <property type="project" value="UniProtKB-UniRule"/>
</dbReference>
<dbReference type="EMBL" id="CP043314">
    <property type="protein sequence ID" value="QEK38899.1"/>
    <property type="molecule type" value="Genomic_DNA"/>
</dbReference>
<organism evidence="10 11">
    <name type="scientific">Candidatus Nesciobacter abundans</name>
    <dbReference type="NCBI Taxonomy" id="2601668"/>
    <lineage>
        <taxon>Bacteria</taxon>
        <taxon>Pseudomonadati</taxon>
        <taxon>Pseudomonadota</taxon>
        <taxon>Alphaproteobacteria</taxon>
        <taxon>Holosporales</taxon>
        <taxon>Holosporaceae</taxon>
        <taxon>Candidatus Nesciobacter</taxon>
    </lineage>
</organism>
<dbReference type="InterPro" id="IPR000235">
    <property type="entry name" value="Ribosomal_uS7"/>
</dbReference>
<keyword evidence="5 7" id="KW-0689">Ribosomal protein</keyword>
<dbReference type="NCBIfam" id="TIGR01029">
    <property type="entry name" value="rpsG_bact"/>
    <property type="match status" value="1"/>
</dbReference>
<evidence type="ECO:0000256" key="2">
    <source>
        <dbReference type="ARBA" id="ARBA00022555"/>
    </source>
</evidence>
<dbReference type="CDD" id="cd14869">
    <property type="entry name" value="uS7_Bacteria"/>
    <property type="match status" value="1"/>
</dbReference>
<gene>
    <name evidence="7 10" type="primary">rpsG</name>
    <name evidence="10" type="ORF">FZC36_00395</name>
</gene>
<evidence type="ECO:0000256" key="4">
    <source>
        <dbReference type="ARBA" id="ARBA00022884"/>
    </source>
</evidence>
<feature type="compositionally biased region" description="Basic and acidic residues" evidence="8">
    <location>
        <begin position="136"/>
        <end position="146"/>
    </location>
</feature>
<keyword evidence="2 7" id="KW-0820">tRNA-binding</keyword>
<dbReference type="GO" id="GO:0015935">
    <property type="term" value="C:small ribosomal subunit"/>
    <property type="evidence" value="ECO:0007669"/>
    <property type="project" value="InterPro"/>
</dbReference>
<evidence type="ECO:0000256" key="6">
    <source>
        <dbReference type="ARBA" id="ARBA00023274"/>
    </source>
</evidence>
<dbReference type="GO" id="GO:0006412">
    <property type="term" value="P:translation"/>
    <property type="evidence" value="ECO:0007669"/>
    <property type="project" value="UniProtKB-UniRule"/>
</dbReference>
<dbReference type="GO" id="GO:0019843">
    <property type="term" value="F:rRNA binding"/>
    <property type="evidence" value="ECO:0007669"/>
    <property type="project" value="UniProtKB-UniRule"/>
</dbReference>
<proteinExistence type="inferred from homology"/>
<reference evidence="10 11" key="1">
    <citation type="submission" date="2019-08" db="EMBL/GenBank/DDBJ databases">
        <title>Highly reduced genomes of protist endosymbionts show evolutionary convergence.</title>
        <authorList>
            <person name="George E."/>
            <person name="Husnik F."/>
            <person name="Tashyreva D."/>
            <person name="Prokopchuk G."/>
            <person name="Horak A."/>
            <person name="Kwong W.K."/>
            <person name="Lukes J."/>
            <person name="Keeling P.J."/>
        </authorList>
    </citation>
    <scope>NUCLEOTIDE SEQUENCE [LARGE SCALE GENOMIC DNA]</scope>
    <source>
        <strain evidence="10">1604HC</strain>
    </source>
</reference>
<dbReference type="RefSeq" id="WP_148972022.1">
    <property type="nucleotide sequence ID" value="NZ_CP043314.1"/>
</dbReference>
<comment type="subunit">
    <text evidence="7">Part of the 30S ribosomal subunit. Contacts proteins S9 and S11.</text>
</comment>
<name>A0A5C0UGG0_9PROT</name>
<evidence type="ECO:0000256" key="3">
    <source>
        <dbReference type="ARBA" id="ARBA00022730"/>
    </source>
</evidence>
<evidence type="ECO:0000256" key="7">
    <source>
        <dbReference type="HAMAP-Rule" id="MF_00480"/>
    </source>
</evidence>
<dbReference type="InterPro" id="IPR036823">
    <property type="entry name" value="Ribosomal_uS7_dom_sf"/>
</dbReference>
<evidence type="ECO:0000313" key="10">
    <source>
        <dbReference type="EMBL" id="QEK38899.1"/>
    </source>
</evidence>
<dbReference type="InterPro" id="IPR005717">
    <property type="entry name" value="Ribosomal_uS7_bac/org-type"/>
</dbReference>
<dbReference type="GO" id="GO:0003735">
    <property type="term" value="F:structural constituent of ribosome"/>
    <property type="evidence" value="ECO:0007669"/>
    <property type="project" value="InterPro"/>
</dbReference>
<protein>
    <recommendedName>
        <fullName evidence="7">Small ribosomal subunit protein uS7</fullName>
    </recommendedName>
</protein>
<dbReference type="AlphaFoldDB" id="A0A5C0UGG0"/>